<sequence>MCSFAHLVRVASYKPALRRWPSRYIFAVRDWAPKWIAVERLIPRVRMLTTTGPLGSAPARQPTGGSQGETAFRRSIPVSSSVLASKKRPIETVQSTPPPPPKRRKSIAKRSYSTHAEGIASADVSKKKSEETPSDPISEETPSVDASKQDSVPNEPIEIEGDDSSTIIVSSDTQRKFDECLKIYSNGPPCLAQNPELLDRLYALLIDLADQTDITSSIKCFVETLSSQLSSILARQQSLGADLLSLDQHFHRVDHFKRNIPEIANPIIEVNHKDQTLANQESALQQRISTLKDELTAAESTLAQTSERRLQLQSQLKAKRAEGMKIQEELSQLYKVHPLMKRRRKAAEAAQANLIAEWNQLKDLLI</sequence>
<feature type="region of interest" description="Disordered" evidence="2">
    <location>
        <begin position="51"/>
        <end position="165"/>
    </location>
</feature>
<evidence type="ECO:0000256" key="1">
    <source>
        <dbReference type="SAM" id="Coils"/>
    </source>
</evidence>
<dbReference type="EMBL" id="LR862143">
    <property type="protein sequence ID" value="CAD1823551.1"/>
    <property type="molecule type" value="Genomic_DNA"/>
</dbReference>
<name>A0A6V7NY96_ANACO</name>
<accession>A0A6V7NY96</accession>
<feature type="coiled-coil region" evidence="1">
    <location>
        <begin position="281"/>
        <end position="322"/>
    </location>
</feature>
<evidence type="ECO:0000313" key="3">
    <source>
        <dbReference type="EMBL" id="CAD1823551.1"/>
    </source>
</evidence>
<reference evidence="3" key="1">
    <citation type="submission" date="2020-07" db="EMBL/GenBank/DDBJ databases">
        <authorList>
            <person name="Lin J."/>
        </authorList>
    </citation>
    <scope>NUCLEOTIDE SEQUENCE</scope>
</reference>
<keyword evidence="1" id="KW-0175">Coiled coil</keyword>
<proteinExistence type="predicted"/>
<protein>
    <submittedName>
        <fullName evidence="3">Uncharacterized protein</fullName>
    </submittedName>
</protein>
<feature type="compositionally biased region" description="Polar residues" evidence="2">
    <location>
        <begin position="140"/>
        <end position="152"/>
    </location>
</feature>
<evidence type="ECO:0000256" key="2">
    <source>
        <dbReference type="SAM" id="MobiDB-lite"/>
    </source>
</evidence>
<gene>
    <name evidence="3" type="ORF">CB5_LOCUS6762</name>
</gene>
<organism evidence="3">
    <name type="scientific">Ananas comosus var. bracteatus</name>
    <name type="common">red pineapple</name>
    <dbReference type="NCBI Taxonomy" id="296719"/>
    <lineage>
        <taxon>Eukaryota</taxon>
        <taxon>Viridiplantae</taxon>
        <taxon>Streptophyta</taxon>
        <taxon>Embryophyta</taxon>
        <taxon>Tracheophyta</taxon>
        <taxon>Spermatophyta</taxon>
        <taxon>Magnoliopsida</taxon>
        <taxon>Liliopsida</taxon>
        <taxon>Poales</taxon>
        <taxon>Bromeliaceae</taxon>
        <taxon>Bromelioideae</taxon>
        <taxon>Ananas</taxon>
    </lineage>
</organism>
<dbReference type="AlphaFoldDB" id="A0A6V7NY96"/>